<dbReference type="EMBL" id="JASCZI010218588">
    <property type="protein sequence ID" value="MED6203028.1"/>
    <property type="molecule type" value="Genomic_DNA"/>
</dbReference>
<keyword evidence="3" id="KW-1185">Reference proteome</keyword>
<evidence type="ECO:0000313" key="3">
    <source>
        <dbReference type="Proteomes" id="UP001341840"/>
    </source>
</evidence>
<accession>A0ABU6Y2P9</accession>
<dbReference type="Proteomes" id="UP001341840">
    <property type="component" value="Unassembled WGS sequence"/>
</dbReference>
<comment type="caution">
    <text evidence="2">The sequence shown here is derived from an EMBL/GenBank/DDBJ whole genome shotgun (WGS) entry which is preliminary data.</text>
</comment>
<evidence type="ECO:0000256" key="1">
    <source>
        <dbReference type="SAM" id="MobiDB-lite"/>
    </source>
</evidence>
<name>A0ABU6Y2P9_9FABA</name>
<feature type="compositionally biased region" description="Basic residues" evidence="1">
    <location>
        <begin position="18"/>
        <end position="32"/>
    </location>
</feature>
<evidence type="ECO:0000313" key="2">
    <source>
        <dbReference type="EMBL" id="MED6203028.1"/>
    </source>
</evidence>
<feature type="region of interest" description="Disordered" evidence="1">
    <location>
        <begin position="1"/>
        <end position="60"/>
    </location>
</feature>
<gene>
    <name evidence="2" type="ORF">PIB30_111510</name>
</gene>
<sequence>APDMVQPEDGELPEVHPRVARRRRAPAGRGRGRGQGAADGSPVRVDEPMQGMHADAGPEFDFGLTDADFLTLGLPGPSHATADTEAGPSQPQAPFMQLQIEVPSSLLPDEHPQSQVHHSPAYTPDVDQIPESYTQWCSELFGQTSSAIPGKYICMANNHLGSSLYDSSQSP</sequence>
<protein>
    <submittedName>
        <fullName evidence="2">Uncharacterized protein</fullName>
    </submittedName>
</protein>
<organism evidence="2 3">
    <name type="scientific">Stylosanthes scabra</name>
    <dbReference type="NCBI Taxonomy" id="79078"/>
    <lineage>
        <taxon>Eukaryota</taxon>
        <taxon>Viridiplantae</taxon>
        <taxon>Streptophyta</taxon>
        <taxon>Embryophyta</taxon>
        <taxon>Tracheophyta</taxon>
        <taxon>Spermatophyta</taxon>
        <taxon>Magnoliopsida</taxon>
        <taxon>eudicotyledons</taxon>
        <taxon>Gunneridae</taxon>
        <taxon>Pentapetalae</taxon>
        <taxon>rosids</taxon>
        <taxon>fabids</taxon>
        <taxon>Fabales</taxon>
        <taxon>Fabaceae</taxon>
        <taxon>Papilionoideae</taxon>
        <taxon>50 kb inversion clade</taxon>
        <taxon>dalbergioids sensu lato</taxon>
        <taxon>Dalbergieae</taxon>
        <taxon>Pterocarpus clade</taxon>
        <taxon>Stylosanthes</taxon>
    </lineage>
</organism>
<reference evidence="2 3" key="1">
    <citation type="journal article" date="2023" name="Plants (Basel)">
        <title>Bridging the Gap: Combining Genomics and Transcriptomics Approaches to Understand Stylosanthes scabra, an Orphan Legume from the Brazilian Caatinga.</title>
        <authorList>
            <person name="Ferreira-Neto J.R.C."/>
            <person name="da Silva M.D."/>
            <person name="Binneck E."/>
            <person name="de Melo N.F."/>
            <person name="da Silva R.H."/>
            <person name="de Melo A.L.T.M."/>
            <person name="Pandolfi V."/>
            <person name="Bustamante F.O."/>
            <person name="Brasileiro-Vidal A.C."/>
            <person name="Benko-Iseppon A.M."/>
        </authorList>
    </citation>
    <scope>NUCLEOTIDE SEQUENCE [LARGE SCALE GENOMIC DNA]</scope>
    <source>
        <tissue evidence="2">Leaves</tissue>
    </source>
</reference>
<proteinExistence type="predicted"/>
<feature type="non-terminal residue" evidence="2">
    <location>
        <position position="1"/>
    </location>
</feature>
<feature type="compositionally biased region" description="Acidic residues" evidence="1">
    <location>
        <begin position="1"/>
        <end position="12"/>
    </location>
</feature>